<feature type="region of interest" description="Disordered" evidence="2">
    <location>
        <begin position="119"/>
        <end position="147"/>
    </location>
</feature>
<organism evidence="3 4">
    <name type="scientific">Streblomastix strix</name>
    <dbReference type="NCBI Taxonomy" id="222440"/>
    <lineage>
        <taxon>Eukaryota</taxon>
        <taxon>Metamonada</taxon>
        <taxon>Preaxostyla</taxon>
        <taxon>Oxymonadida</taxon>
        <taxon>Streblomastigidae</taxon>
        <taxon>Streblomastix</taxon>
    </lineage>
</organism>
<gene>
    <name evidence="3" type="ORF">EZS28_034666</name>
</gene>
<evidence type="ECO:0000313" key="4">
    <source>
        <dbReference type="Proteomes" id="UP000324800"/>
    </source>
</evidence>
<reference evidence="3 4" key="1">
    <citation type="submission" date="2019-03" db="EMBL/GenBank/DDBJ databases">
        <title>Single cell metagenomics reveals metabolic interactions within the superorganism composed of flagellate Streblomastix strix and complex community of Bacteroidetes bacteria on its surface.</title>
        <authorList>
            <person name="Treitli S.C."/>
            <person name="Kolisko M."/>
            <person name="Husnik F."/>
            <person name="Keeling P."/>
            <person name="Hampl V."/>
        </authorList>
    </citation>
    <scope>NUCLEOTIDE SEQUENCE [LARGE SCALE GENOMIC DNA]</scope>
    <source>
        <strain evidence="3">ST1C</strain>
    </source>
</reference>
<accession>A0A5J4UGA2</accession>
<feature type="coiled-coil region" evidence="1">
    <location>
        <begin position="218"/>
        <end position="258"/>
    </location>
</feature>
<feature type="compositionally biased region" description="Acidic residues" evidence="2">
    <location>
        <begin position="137"/>
        <end position="147"/>
    </location>
</feature>
<evidence type="ECO:0000256" key="1">
    <source>
        <dbReference type="SAM" id="Coils"/>
    </source>
</evidence>
<evidence type="ECO:0000313" key="3">
    <source>
        <dbReference type="EMBL" id="KAA6369806.1"/>
    </source>
</evidence>
<evidence type="ECO:0000256" key="2">
    <source>
        <dbReference type="SAM" id="MobiDB-lite"/>
    </source>
</evidence>
<feature type="coiled-coil region" evidence="1">
    <location>
        <begin position="18"/>
        <end position="84"/>
    </location>
</feature>
<comment type="caution">
    <text evidence="3">The sequence shown here is derived from an EMBL/GenBank/DDBJ whole genome shotgun (WGS) entry which is preliminary data.</text>
</comment>
<proteinExistence type="predicted"/>
<keyword evidence="1" id="KW-0175">Coiled coil</keyword>
<dbReference type="EMBL" id="SNRW01015996">
    <property type="protein sequence ID" value="KAA6369806.1"/>
    <property type="molecule type" value="Genomic_DNA"/>
</dbReference>
<name>A0A5J4UGA2_9EUKA</name>
<sequence>MIPLHPNDDFQPPPLTLLEKALRMQKEIMNQNQREKEQEEQVQLNIIENQKNRLEREKNRFDQIKIYEEQKKLLRLKKQQAYEEERKSGVIIFKMHLLTEEKLEDINKKRINRSKCKQIDSSTKENEEVDAQICIDSDTESDTDEEDKEFKQSIQLAKSNLEQQGQKEDVPLEDIGFGVVHHTMALVFVLGVITVNDTSWLRPQREPNGELTRVFSIKRDMRMIKRQLREKKEQIENIEREMETARQYKRNLLKKEKK</sequence>
<protein>
    <submittedName>
        <fullName evidence="3">Uncharacterized protein</fullName>
    </submittedName>
</protein>
<dbReference type="AlphaFoldDB" id="A0A5J4UGA2"/>
<dbReference type="Proteomes" id="UP000324800">
    <property type="component" value="Unassembled WGS sequence"/>
</dbReference>
<feature type="non-terminal residue" evidence="3">
    <location>
        <position position="258"/>
    </location>
</feature>